<keyword evidence="3 4" id="KW-0597">Phosphoprotein</keyword>
<evidence type="ECO:0000313" key="8">
    <source>
        <dbReference type="EMBL" id="GER00419.1"/>
    </source>
</evidence>
<evidence type="ECO:0000259" key="7">
    <source>
        <dbReference type="PROSITE" id="PS50110"/>
    </source>
</evidence>
<dbReference type="Gene3D" id="3.40.50.2300">
    <property type="match status" value="1"/>
</dbReference>
<dbReference type="SMART" id="SM00448">
    <property type="entry name" value="REC"/>
    <property type="match status" value="1"/>
</dbReference>
<dbReference type="RefSeq" id="WP_210432312.1">
    <property type="nucleotide sequence ID" value="NZ_BKCM01000004.1"/>
</dbReference>
<comment type="catalytic activity">
    <reaction evidence="1">
        <text>ATP + protein L-histidine = ADP + protein N-phospho-L-histidine.</text>
        <dbReference type="EC" id="2.7.13.3"/>
    </reaction>
</comment>
<dbReference type="InterPro" id="IPR036097">
    <property type="entry name" value="HisK_dim/P_sf"/>
</dbReference>
<keyword evidence="5" id="KW-0472">Membrane</keyword>
<dbReference type="Pfam" id="PF00512">
    <property type="entry name" value="HisKA"/>
    <property type="match status" value="1"/>
</dbReference>
<dbReference type="InterPro" id="IPR000014">
    <property type="entry name" value="PAS"/>
</dbReference>
<gene>
    <name evidence="8" type="ORF">JCM17845_10420</name>
</gene>
<dbReference type="InterPro" id="IPR036890">
    <property type="entry name" value="HATPase_C_sf"/>
</dbReference>
<dbReference type="SUPFAM" id="SSF55874">
    <property type="entry name" value="ATPase domain of HSP90 chaperone/DNA topoisomerase II/histidine kinase"/>
    <property type="match status" value="1"/>
</dbReference>
<dbReference type="InterPro" id="IPR013656">
    <property type="entry name" value="PAS_4"/>
</dbReference>
<name>A0A5A7MZM8_9PROT</name>
<comment type="caution">
    <text evidence="8">The sequence shown here is derived from an EMBL/GenBank/DDBJ whole genome shotgun (WGS) entry which is preliminary data.</text>
</comment>
<dbReference type="PROSITE" id="PS50110">
    <property type="entry name" value="RESPONSE_REGULATORY"/>
    <property type="match status" value="1"/>
</dbReference>
<dbReference type="InterPro" id="IPR003594">
    <property type="entry name" value="HATPase_dom"/>
</dbReference>
<dbReference type="Pfam" id="PF02518">
    <property type="entry name" value="HATPase_c"/>
    <property type="match status" value="1"/>
</dbReference>
<dbReference type="Proteomes" id="UP000325187">
    <property type="component" value="Unassembled WGS sequence"/>
</dbReference>
<dbReference type="PROSITE" id="PS50109">
    <property type="entry name" value="HIS_KIN"/>
    <property type="match status" value="1"/>
</dbReference>
<dbReference type="CDD" id="cd00082">
    <property type="entry name" value="HisKA"/>
    <property type="match status" value="1"/>
</dbReference>
<dbReference type="SUPFAM" id="SSF47384">
    <property type="entry name" value="Homodimeric domain of signal transducing histidine kinase"/>
    <property type="match status" value="1"/>
</dbReference>
<protein>
    <recommendedName>
        <fullName evidence="2">histidine kinase</fullName>
        <ecNumber evidence="2">2.7.13.3</ecNumber>
    </recommendedName>
</protein>
<dbReference type="InterPro" id="IPR005467">
    <property type="entry name" value="His_kinase_dom"/>
</dbReference>
<feature type="domain" description="Response regulatory" evidence="7">
    <location>
        <begin position="658"/>
        <end position="775"/>
    </location>
</feature>
<dbReference type="InterPro" id="IPR035965">
    <property type="entry name" value="PAS-like_dom_sf"/>
</dbReference>
<keyword evidence="9" id="KW-1185">Reference proteome</keyword>
<evidence type="ECO:0000256" key="5">
    <source>
        <dbReference type="SAM" id="Phobius"/>
    </source>
</evidence>
<keyword evidence="5" id="KW-0812">Transmembrane</keyword>
<dbReference type="AlphaFoldDB" id="A0A5A7MZM8"/>
<dbReference type="InterPro" id="IPR001789">
    <property type="entry name" value="Sig_transdc_resp-reg_receiver"/>
</dbReference>
<evidence type="ECO:0000313" key="9">
    <source>
        <dbReference type="Proteomes" id="UP000325187"/>
    </source>
</evidence>
<dbReference type="Gene3D" id="3.30.450.20">
    <property type="entry name" value="PAS domain"/>
    <property type="match status" value="1"/>
</dbReference>
<dbReference type="Gene3D" id="3.30.565.10">
    <property type="entry name" value="Histidine kinase-like ATPase, C-terminal domain"/>
    <property type="match status" value="1"/>
</dbReference>
<proteinExistence type="predicted"/>
<keyword evidence="8" id="KW-0808">Transferase</keyword>
<dbReference type="SUPFAM" id="SSF52172">
    <property type="entry name" value="CheY-like"/>
    <property type="match status" value="1"/>
</dbReference>
<keyword evidence="8" id="KW-0418">Kinase</keyword>
<dbReference type="InterPro" id="IPR011006">
    <property type="entry name" value="CheY-like_superfamily"/>
</dbReference>
<dbReference type="SMART" id="SM00388">
    <property type="entry name" value="HisKA"/>
    <property type="match status" value="1"/>
</dbReference>
<accession>A0A5A7MZM8</accession>
<dbReference type="InterPro" id="IPR004358">
    <property type="entry name" value="Sig_transdc_His_kin-like_C"/>
</dbReference>
<dbReference type="Pfam" id="PF08448">
    <property type="entry name" value="PAS_4"/>
    <property type="match status" value="1"/>
</dbReference>
<feature type="modified residue" description="4-aspartylphosphate" evidence="4">
    <location>
        <position position="709"/>
    </location>
</feature>
<reference evidence="8 9" key="1">
    <citation type="submission" date="2019-09" db="EMBL/GenBank/DDBJ databases">
        <title>NBRP : Genome information of microbial organism related human and environment.</title>
        <authorList>
            <person name="Hattori M."/>
            <person name="Oshima K."/>
            <person name="Inaba H."/>
            <person name="Suda W."/>
            <person name="Sakamoto M."/>
            <person name="Iino T."/>
            <person name="Kitahara M."/>
            <person name="Oshida Y."/>
            <person name="Iida T."/>
            <person name="Kudo T."/>
            <person name="Itoh T."/>
            <person name="Ohkuma M."/>
        </authorList>
    </citation>
    <scope>NUCLEOTIDE SEQUENCE [LARGE SCALE GENOMIC DNA]</scope>
    <source>
        <strain evidence="8 9">Mie-1</strain>
    </source>
</reference>
<dbReference type="PRINTS" id="PR00344">
    <property type="entry name" value="BCTRLSENSOR"/>
</dbReference>
<evidence type="ECO:0000256" key="2">
    <source>
        <dbReference type="ARBA" id="ARBA00012438"/>
    </source>
</evidence>
<dbReference type="SMART" id="SM00091">
    <property type="entry name" value="PAS"/>
    <property type="match status" value="2"/>
</dbReference>
<dbReference type="GO" id="GO:0000155">
    <property type="term" value="F:phosphorelay sensor kinase activity"/>
    <property type="evidence" value="ECO:0007669"/>
    <property type="project" value="InterPro"/>
</dbReference>
<dbReference type="Pfam" id="PF00072">
    <property type="entry name" value="Response_reg"/>
    <property type="match status" value="1"/>
</dbReference>
<feature type="domain" description="Histidine kinase" evidence="6">
    <location>
        <begin position="413"/>
        <end position="636"/>
    </location>
</feature>
<evidence type="ECO:0000259" key="6">
    <source>
        <dbReference type="PROSITE" id="PS50109"/>
    </source>
</evidence>
<organism evidence="8 9">
    <name type="scientific">Iodidimonas gelatinilytica</name>
    <dbReference type="NCBI Taxonomy" id="1236966"/>
    <lineage>
        <taxon>Bacteria</taxon>
        <taxon>Pseudomonadati</taxon>
        <taxon>Pseudomonadota</taxon>
        <taxon>Alphaproteobacteria</taxon>
        <taxon>Iodidimonadales</taxon>
        <taxon>Iodidimonadaceae</taxon>
        <taxon>Iodidimonas</taxon>
    </lineage>
</organism>
<evidence type="ECO:0000256" key="3">
    <source>
        <dbReference type="ARBA" id="ARBA00022553"/>
    </source>
</evidence>
<dbReference type="PANTHER" id="PTHR43065">
    <property type="entry name" value="SENSOR HISTIDINE KINASE"/>
    <property type="match status" value="1"/>
</dbReference>
<dbReference type="SUPFAM" id="SSF55785">
    <property type="entry name" value="PYP-like sensor domain (PAS domain)"/>
    <property type="match status" value="1"/>
</dbReference>
<feature type="transmembrane region" description="Helical" evidence="5">
    <location>
        <begin position="29"/>
        <end position="50"/>
    </location>
</feature>
<dbReference type="EMBL" id="BKCM01000004">
    <property type="protein sequence ID" value="GER00419.1"/>
    <property type="molecule type" value="Genomic_DNA"/>
</dbReference>
<evidence type="ECO:0000256" key="1">
    <source>
        <dbReference type="ARBA" id="ARBA00000085"/>
    </source>
</evidence>
<dbReference type="SMART" id="SM00387">
    <property type="entry name" value="HATPase_c"/>
    <property type="match status" value="1"/>
</dbReference>
<feature type="transmembrane region" description="Helical" evidence="5">
    <location>
        <begin position="56"/>
        <end position="75"/>
    </location>
</feature>
<keyword evidence="5" id="KW-1133">Transmembrane helix</keyword>
<dbReference type="Gene3D" id="1.10.287.130">
    <property type="match status" value="1"/>
</dbReference>
<sequence length="776" mass="83245">MAKGTLKDEARAMPFTDMADPYETGQRPILIISIAAFTLSLACVLLFGAQGDWSKGLTIGATVLFAAGGGILILLRGLRRTQSMPDLDQLSELIGALPQPAALGDAHGDLVVANVAYRAMFGALGPEEAMNKAADDGSYICDIAGTICCGYRLWSFADQAPDRNKDIDLTVGSIGQGLSEIEIGCARADASGKVIYINEQLALWLGIADASEIPLLTARLLIDPKRAELKTGGGGTLLKKVFSEGDFPPDAPSSNETPSGRVILVHRPGVATGAAAEADTSLLKSLFDAAPVGLAIVDGDGRLSEFNKSFKRFAPNRMPRRGDMLIDYLAADDRESLRSDIAQTVHQAVVASPREVAFNTQPPRTGQVFISPLDRVEGRAALVHLIDTTQQKSLERQFVQAQKMQAVGQLAGGVAHDFNNLLTAIIGFCDLLLVRHGPGDHSFSDIMQIKQNANRASNLVRQLLAFSRQQTMRPKVLMITDVLADLSNLLRRLIGETVQLNMIHGRDVGAVRVDQGQFEQVIMNLAVNARDAMDGGGTLTIRTKAVGPDDTLVQNYSVMPLGHYVLIEVSDNGHGIPSEIVNKIFEPFFTTKDVGKGTGLGLSTVYGIIKQTGGFIFVESSEGEGSTFRVYLPVHDHVPAESQPQVSAAARDLTGKGTILLVEDEDAVRMFASRALGNKGYTVLQAASGEEGLAIVREEVGNIDLLISDVVMPNMDGPTLVSKARELRADLRVVFISGYAEDVFRKGVGEGSEDFHFLPKPFSLKQLAETVKTALS</sequence>
<dbReference type="EC" id="2.7.13.3" evidence="2"/>
<dbReference type="FunFam" id="1.10.287.130:FF:000037">
    <property type="entry name" value="Hybrid sensor histidine kinase/response regulator"/>
    <property type="match status" value="1"/>
</dbReference>
<evidence type="ECO:0000256" key="4">
    <source>
        <dbReference type="PROSITE-ProRule" id="PRU00169"/>
    </source>
</evidence>
<dbReference type="InterPro" id="IPR003661">
    <property type="entry name" value="HisK_dim/P_dom"/>
</dbReference>
<dbReference type="PANTHER" id="PTHR43065:SF42">
    <property type="entry name" value="TWO-COMPONENT SENSOR PPRA"/>
    <property type="match status" value="1"/>
</dbReference>